<dbReference type="KEGG" id="cap:CLDAP_32660"/>
<dbReference type="RefSeq" id="WP_014434532.1">
    <property type="nucleotide sequence ID" value="NC_017079.1"/>
</dbReference>
<dbReference type="InterPro" id="IPR012336">
    <property type="entry name" value="Thioredoxin-like_fold"/>
</dbReference>
<dbReference type="SUPFAM" id="SSF52833">
    <property type="entry name" value="Thioredoxin-like"/>
    <property type="match status" value="1"/>
</dbReference>
<evidence type="ECO:0000259" key="1">
    <source>
        <dbReference type="Pfam" id="PF13192"/>
    </source>
</evidence>
<organism evidence="2 3">
    <name type="scientific">Caldilinea aerophila (strain DSM 14535 / JCM 11387 / NBRC 104270 / STL-6-O1)</name>
    <dbReference type="NCBI Taxonomy" id="926550"/>
    <lineage>
        <taxon>Bacteria</taxon>
        <taxon>Bacillati</taxon>
        <taxon>Chloroflexota</taxon>
        <taxon>Caldilineae</taxon>
        <taxon>Caldilineales</taxon>
        <taxon>Caldilineaceae</taxon>
        <taxon>Caldilinea</taxon>
    </lineage>
</organism>
<proteinExistence type="predicted"/>
<dbReference type="EMBL" id="AP012337">
    <property type="protein sequence ID" value="BAM01306.1"/>
    <property type="molecule type" value="Genomic_DNA"/>
</dbReference>
<accession>I0I7R8</accession>
<feature type="domain" description="Thioredoxin-like fold" evidence="1">
    <location>
        <begin position="1"/>
        <end position="77"/>
    </location>
</feature>
<keyword evidence="3" id="KW-1185">Reference proteome</keyword>
<evidence type="ECO:0000313" key="2">
    <source>
        <dbReference type="EMBL" id="BAM01306.1"/>
    </source>
</evidence>
<dbReference type="eggNOG" id="COG0526">
    <property type="taxonomic scope" value="Bacteria"/>
</dbReference>
<dbReference type="Pfam" id="PF13192">
    <property type="entry name" value="Thioredoxin_3"/>
    <property type="match status" value="1"/>
</dbReference>
<sequence length="85" mass="8944">MKVEFFSAECKLCNSTLELLTSAFPDLPITVHRQSECVDGSCCRLAASYGVRAVPSLVVDGKIVLVGRPSPSDIKALANALGYGG</sequence>
<dbReference type="InterPro" id="IPR036249">
    <property type="entry name" value="Thioredoxin-like_sf"/>
</dbReference>
<dbReference type="AlphaFoldDB" id="I0I7R8"/>
<reference evidence="2 3" key="1">
    <citation type="submission" date="2012-02" db="EMBL/GenBank/DDBJ databases">
        <title>Complete genome sequence of Caldilinea aerophila DSM 14535 (= NBRC 102666).</title>
        <authorList>
            <person name="Oguchi A."/>
            <person name="Hosoyama A."/>
            <person name="Sekine M."/>
            <person name="Fukai R."/>
            <person name="Kato Y."/>
            <person name="Nakamura S."/>
            <person name="Hanada S."/>
            <person name="Yamazaki S."/>
            <person name="Fujita N."/>
        </authorList>
    </citation>
    <scope>NUCLEOTIDE SEQUENCE [LARGE SCALE GENOMIC DNA]</scope>
    <source>
        <strain evidence="3">DSM 14535 / JCM 11387 / NBRC 104270 / STL-6-O1</strain>
    </source>
</reference>
<name>I0I7R8_CALAS</name>
<dbReference type="Proteomes" id="UP000007880">
    <property type="component" value="Chromosome"/>
</dbReference>
<dbReference type="Gene3D" id="3.40.30.10">
    <property type="entry name" value="Glutaredoxin"/>
    <property type="match status" value="1"/>
</dbReference>
<gene>
    <name evidence="2" type="ordered locus">CLDAP_32660</name>
</gene>
<dbReference type="OrthoDB" id="9800630at2"/>
<evidence type="ECO:0000313" key="3">
    <source>
        <dbReference type="Proteomes" id="UP000007880"/>
    </source>
</evidence>
<protein>
    <recommendedName>
        <fullName evidence="1">Thioredoxin-like fold domain-containing protein</fullName>
    </recommendedName>
</protein>
<dbReference type="HOGENOM" id="CLU_2506466_0_0_0"/>